<proteinExistence type="predicted"/>
<evidence type="ECO:0000313" key="2">
    <source>
        <dbReference type="EMBL" id="MDW0111502.1"/>
    </source>
</evidence>
<dbReference type="Pfam" id="PF03167">
    <property type="entry name" value="UDG"/>
    <property type="match status" value="1"/>
</dbReference>
<evidence type="ECO:0000259" key="1">
    <source>
        <dbReference type="Pfam" id="PF03167"/>
    </source>
</evidence>
<dbReference type="Gene3D" id="3.40.470.10">
    <property type="entry name" value="Uracil-DNA glycosylase-like domain"/>
    <property type="match status" value="1"/>
</dbReference>
<gene>
    <name evidence="2" type="ORF">QT716_15880</name>
</gene>
<dbReference type="InterPro" id="IPR036895">
    <property type="entry name" value="Uracil-DNA_glycosylase-like_sf"/>
</dbReference>
<keyword evidence="3" id="KW-1185">Reference proteome</keyword>
<comment type="caution">
    <text evidence="2">The sequence shown here is derived from an EMBL/GenBank/DDBJ whole genome shotgun (WGS) entry which is preliminary data.</text>
</comment>
<protein>
    <submittedName>
        <fullName evidence="2">DUF4918 family protein</fullName>
    </submittedName>
</protein>
<dbReference type="Proteomes" id="UP001280629">
    <property type="component" value="Unassembled WGS sequence"/>
</dbReference>
<name>A0ABU4G7B1_9BACL</name>
<organism evidence="2 3">
    <name type="scientific">Sporosarcina aquimarina</name>
    <dbReference type="NCBI Taxonomy" id="114975"/>
    <lineage>
        <taxon>Bacteria</taxon>
        <taxon>Bacillati</taxon>
        <taxon>Bacillota</taxon>
        <taxon>Bacilli</taxon>
        <taxon>Bacillales</taxon>
        <taxon>Caryophanaceae</taxon>
        <taxon>Sporosarcina</taxon>
    </lineage>
</organism>
<evidence type="ECO:0000313" key="3">
    <source>
        <dbReference type="Proteomes" id="UP001280629"/>
    </source>
</evidence>
<feature type="domain" description="Uracil-DNA glycosylase-like" evidence="1">
    <location>
        <begin position="28"/>
        <end position="153"/>
    </location>
</feature>
<reference evidence="2 3" key="1">
    <citation type="submission" date="2023-06" db="EMBL/GenBank/DDBJ databases">
        <title>Sporosarcina sp. nov., isolated from Korean traditional fermented seafood 'Jeotgal'.</title>
        <authorList>
            <person name="Yang A.-I."/>
            <person name="Shin N.-R."/>
        </authorList>
    </citation>
    <scope>NUCLEOTIDE SEQUENCE [LARGE SCALE GENOMIC DNA]</scope>
    <source>
        <strain evidence="2 3">KCTC3840</strain>
    </source>
</reference>
<accession>A0ABU4G7B1</accession>
<dbReference type="SUPFAM" id="SSF52141">
    <property type="entry name" value="Uracil-DNA glycosylase-like"/>
    <property type="match status" value="1"/>
</dbReference>
<dbReference type="EMBL" id="JAUBDH010000016">
    <property type="protein sequence ID" value="MDW0111502.1"/>
    <property type="molecule type" value="Genomic_DNA"/>
</dbReference>
<dbReference type="InterPro" id="IPR005122">
    <property type="entry name" value="Uracil-DNA_glycosylase-like"/>
</dbReference>
<sequence length="199" mass="23255">MERERISIMPQFAERVELARAYYDKFYSKTSNRLVFCGINPRQSGSGKTGLPFIDFNGINQLMSGKYKDVQERSAQFMLSIINKYEIGEFQNAVYMTNLSWYGFRRDGKNMNYYNLPRAIRDLFIESFIEEMKIVQPTAIVPLSGEVERKLKKLAADDQLDFPIAERLPHPFNCSFPTNVEKARERYHKCIEQHTGLQI</sequence>